<dbReference type="EMBL" id="JAGZCZ010000005">
    <property type="protein sequence ID" value="MBS5519590.1"/>
    <property type="molecule type" value="Genomic_DNA"/>
</dbReference>
<dbReference type="SUPFAM" id="SSF47413">
    <property type="entry name" value="lambda repressor-like DNA-binding domains"/>
    <property type="match status" value="1"/>
</dbReference>
<dbReference type="Proteomes" id="UP000754226">
    <property type="component" value="Unassembled WGS sequence"/>
</dbReference>
<evidence type="ECO:0000313" key="2">
    <source>
        <dbReference type="EMBL" id="MBS5519590.1"/>
    </source>
</evidence>
<organism evidence="2 3">
    <name type="scientific">Acidaminococcus intestini</name>
    <dbReference type="NCBI Taxonomy" id="187327"/>
    <lineage>
        <taxon>Bacteria</taxon>
        <taxon>Bacillati</taxon>
        <taxon>Bacillota</taxon>
        <taxon>Negativicutes</taxon>
        <taxon>Acidaminococcales</taxon>
        <taxon>Acidaminococcaceae</taxon>
        <taxon>Acidaminococcus</taxon>
    </lineage>
</organism>
<feature type="domain" description="HTH cro/C1-type" evidence="1">
    <location>
        <begin position="1"/>
        <end position="46"/>
    </location>
</feature>
<reference evidence="2" key="1">
    <citation type="submission" date="2021-02" db="EMBL/GenBank/DDBJ databases">
        <title>Infant gut strain persistence is associated with maternal origin, phylogeny, and functional potential including surface adhesion and iron acquisition.</title>
        <authorList>
            <person name="Lou Y.C."/>
        </authorList>
    </citation>
    <scope>NUCLEOTIDE SEQUENCE</scope>
    <source>
        <strain evidence="2">L3_106_000M1_dasL3_106_000M1_concoct_15</strain>
    </source>
</reference>
<evidence type="ECO:0000313" key="3">
    <source>
        <dbReference type="Proteomes" id="UP000754226"/>
    </source>
</evidence>
<dbReference type="GO" id="GO:0003677">
    <property type="term" value="F:DNA binding"/>
    <property type="evidence" value="ECO:0007669"/>
    <property type="project" value="InterPro"/>
</dbReference>
<name>A0A943I170_9FIRM</name>
<evidence type="ECO:0000259" key="1">
    <source>
        <dbReference type="PROSITE" id="PS50943"/>
    </source>
</evidence>
<dbReference type="InterPro" id="IPR010982">
    <property type="entry name" value="Lambda_DNA-bd_dom_sf"/>
</dbReference>
<dbReference type="CDD" id="cd00093">
    <property type="entry name" value="HTH_XRE"/>
    <property type="match status" value="1"/>
</dbReference>
<gene>
    <name evidence="2" type="ORF">KHX13_04555</name>
</gene>
<dbReference type="InterPro" id="IPR001387">
    <property type="entry name" value="Cro/C1-type_HTH"/>
</dbReference>
<dbReference type="PROSITE" id="PS50943">
    <property type="entry name" value="HTH_CROC1"/>
    <property type="match status" value="1"/>
</dbReference>
<sequence>MSQTELSEMLGVSRSTVNKWMKQKAVPRMGLIEKMSSIFGVPKSFFLEEDAGDKRTYYLNPETAEMAEKLHSNEGLRILFKASEDLDPQKMKEVYNYINYLKSKEHNNE</sequence>
<dbReference type="Pfam" id="PF01381">
    <property type="entry name" value="HTH_3"/>
    <property type="match status" value="1"/>
</dbReference>
<proteinExistence type="predicted"/>
<dbReference type="AlphaFoldDB" id="A0A943I170"/>
<comment type="caution">
    <text evidence="2">The sequence shown here is derived from an EMBL/GenBank/DDBJ whole genome shotgun (WGS) entry which is preliminary data.</text>
</comment>
<dbReference type="Gene3D" id="1.10.260.40">
    <property type="entry name" value="lambda repressor-like DNA-binding domains"/>
    <property type="match status" value="1"/>
</dbReference>
<accession>A0A943I170</accession>
<protein>
    <submittedName>
        <fullName evidence="2">Helix-turn-helix transcriptional regulator</fullName>
    </submittedName>
</protein>